<dbReference type="GO" id="GO:0003677">
    <property type="term" value="F:DNA binding"/>
    <property type="evidence" value="ECO:0007669"/>
    <property type="project" value="InterPro"/>
</dbReference>
<comment type="subcellular location">
    <subcellularLocation>
        <location evidence="1">Nucleus</location>
    </subcellularLocation>
</comment>
<evidence type="ECO:0000313" key="6">
    <source>
        <dbReference type="EMBL" id="KAK0588782.1"/>
    </source>
</evidence>
<accession>A0AA39SD54</accession>
<dbReference type="InterPro" id="IPR006447">
    <property type="entry name" value="Myb_dom_plants"/>
</dbReference>
<name>A0AA39SD54_ACESA</name>
<dbReference type="PANTHER" id="PTHR31314">
    <property type="entry name" value="MYB FAMILY TRANSCRIPTION FACTOR PHL7-LIKE"/>
    <property type="match status" value="1"/>
</dbReference>
<proteinExistence type="predicted"/>
<keyword evidence="4" id="KW-0539">Nucleus</keyword>
<comment type="caution">
    <text evidence="6">The sequence shown here is derived from an EMBL/GenBank/DDBJ whole genome shotgun (WGS) entry which is preliminary data.</text>
</comment>
<evidence type="ECO:0000256" key="5">
    <source>
        <dbReference type="SAM" id="MobiDB-lite"/>
    </source>
</evidence>
<dbReference type="SUPFAM" id="SSF46689">
    <property type="entry name" value="Homeodomain-like"/>
    <property type="match status" value="1"/>
</dbReference>
<evidence type="ECO:0000313" key="7">
    <source>
        <dbReference type="Proteomes" id="UP001168877"/>
    </source>
</evidence>
<protein>
    <recommendedName>
        <fullName evidence="8">HTH myb-type domain-containing protein</fullName>
    </recommendedName>
</protein>
<dbReference type="AlphaFoldDB" id="A0AA39SD54"/>
<dbReference type="GO" id="GO:0005634">
    <property type="term" value="C:nucleus"/>
    <property type="evidence" value="ECO:0007669"/>
    <property type="project" value="UniProtKB-SubCell"/>
</dbReference>
<feature type="compositionally biased region" description="Polar residues" evidence="5">
    <location>
        <begin position="200"/>
        <end position="210"/>
    </location>
</feature>
<dbReference type="Proteomes" id="UP001168877">
    <property type="component" value="Unassembled WGS sequence"/>
</dbReference>
<dbReference type="InterPro" id="IPR046955">
    <property type="entry name" value="PHR1-like"/>
</dbReference>
<evidence type="ECO:0000256" key="4">
    <source>
        <dbReference type="ARBA" id="ARBA00023242"/>
    </source>
</evidence>
<dbReference type="EMBL" id="JAUESC010000381">
    <property type="protein sequence ID" value="KAK0588782.1"/>
    <property type="molecule type" value="Genomic_DNA"/>
</dbReference>
<dbReference type="GO" id="GO:0003700">
    <property type="term" value="F:DNA-binding transcription factor activity"/>
    <property type="evidence" value="ECO:0007669"/>
    <property type="project" value="InterPro"/>
</dbReference>
<reference evidence="6" key="1">
    <citation type="journal article" date="2022" name="Plant J.">
        <title>Strategies of tolerance reflected in two North American maple genomes.</title>
        <authorList>
            <person name="McEvoy S.L."/>
            <person name="Sezen U.U."/>
            <person name="Trouern-Trend A."/>
            <person name="McMahon S.M."/>
            <person name="Schaberg P.G."/>
            <person name="Yang J."/>
            <person name="Wegrzyn J.L."/>
            <person name="Swenson N.G."/>
        </authorList>
    </citation>
    <scope>NUCLEOTIDE SEQUENCE</scope>
    <source>
        <strain evidence="6">NS2018</strain>
    </source>
</reference>
<gene>
    <name evidence="6" type="ORF">LWI29_005392</name>
</gene>
<feature type="region of interest" description="Disordered" evidence="5">
    <location>
        <begin position="1"/>
        <end position="79"/>
    </location>
</feature>
<sequence>MSFSERSNKGKGKLSVDGDQNNLPGSHNGHTISQQQNFGGGGGDLTVVQERQGAALTLPTPLPHAASTNERTERRPQLTNFTDRIDPLRWTPELHNHFVRAVDVLGGPDRATAKAITEKMAIGGLKESQVKSHLQTYRNWIRDGKIQDTSKLPRESGSNSNKAGKIDGPNTASTSASTSSREHERNGPGMGDHNVGGNLETGTVTAQQPGHQQPYQVIVANISVSNGYSIPGLSTAINNVQGGQQEQLYGVTNGIARANGYSIPGPCNNSAHWVQPAQVVGVGSQEPTSNAYSIPGPYNNSTISTAINNVQGGQQEQLCGVTNAIAQDNMETTEDPIEYFPSLDDFKDLLYQNGVYTFQQGNELARVVQQFAQDGGDLGNIQQQNHPQAATDIVQAQNATAITSDNMETTEDWMERFTSLDTPQLDFKDLLD</sequence>
<keyword evidence="7" id="KW-1185">Reference proteome</keyword>
<dbReference type="NCBIfam" id="TIGR01557">
    <property type="entry name" value="myb_SHAQKYF"/>
    <property type="match status" value="1"/>
</dbReference>
<organism evidence="6 7">
    <name type="scientific">Acer saccharum</name>
    <name type="common">Sugar maple</name>
    <dbReference type="NCBI Taxonomy" id="4024"/>
    <lineage>
        <taxon>Eukaryota</taxon>
        <taxon>Viridiplantae</taxon>
        <taxon>Streptophyta</taxon>
        <taxon>Embryophyta</taxon>
        <taxon>Tracheophyta</taxon>
        <taxon>Spermatophyta</taxon>
        <taxon>Magnoliopsida</taxon>
        <taxon>eudicotyledons</taxon>
        <taxon>Gunneridae</taxon>
        <taxon>Pentapetalae</taxon>
        <taxon>rosids</taxon>
        <taxon>malvids</taxon>
        <taxon>Sapindales</taxon>
        <taxon>Sapindaceae</taxon>
        <taxon>Hippocastanoideae</taxon>
        <taxon>Acereae</taxon>
        <taxon>Acer</taxon>
    </lineage>
</organism>
<evidence type="ECO:0000256" key="1">
    <source>
        <dbReference type="ARBA" id="ARBA00004123"/>
    </source>
</evidence>
<dbReference type="PANTHER" id="PTHR31314:SF164">
    <property type="entry name" value="HTH MYB-TYPE DOMAIN-CONTAINING PROTEIN"/>
    <property type="match status" value="1"/>
</dbReference>
<feature type="compositionally biased region" description="Basic and acidic residues" evidence="5">
    <location>
        <begin position="145"/>
        <end position="154"/>
    </location>
</feature>
<feature type="compositionally biased region" description="Polar residues" evidence="5">
    <location>
        <begin position="18"/>
        <end position="37"/>
    </location>
</feature>
<evidence type="ECO:0008006" key="8">
    <source>
        <dbReference type="Google" id="ProtNLM"/>
    </source>
</evidence>
<keyword evidence="3" id="KW-0804">Transcription</keyword>
<dbReference type="Gene3D" id="1.10.10.60">
    <property type="entry name" value="Homeodomain-like"/>
    <property type="match status" value="1"/>
</dbReference>
<evidence type="ECO:0000256" key="2">
    <source>
        <dbReference type="ARBA" id="ARBA00023015"/>
    </source>
</evidence>
<reference evidence="6" key="2">
    <citation type="submission" date="2023-06" db="EMBL/GenBank/DDBJ databases">
        <authorList>
            <person name="Swenson N.G."/>
            <person name="Wegrzyn J.L."/>
            <person name="Mcevoy S.L."/>
        </authorList>
    </citation>
    <scope>NUCLEOTIDE SEQUENCE</scope>
    <source>
        <strain evidence="6">NS2018</strain>
        <tissue evidence="6">Leaf</tissue>
    </source>
</reference>
<keyword evidence="2" id="KW-0805">Transcription regulation</keyword>
<feature type="region of interest" description="Disordered" evidence="5">
    <location>
        <begin position="145"/>
        <end position="210"/>
    </location>
</feature>
<evidence type="ECO:0000256" key="3">
    <source>
        <dbReference type="ARBA" id="ARBA00023163"/>
    </source>
</evidence>
<dbReference type="InterPro" id="IPR009057">
    <property type="entry name" value="Homeodomain-like_sf"/>
</dbReference>